<sequence length="138" mass="15193">MKVNTESNHVYTMQRAQTSTDASANAGSFSSALTAAITKTDAAKQVDFTSMTRKEMFDWMNDQIRSGEMSLDESSPFMGMTMKISAVTGQPVDMATDTTRINFVEKARSGIEAARANNDLDLVKALQASLETMFRQQM</sequence>
<dbReference type="RefSeq" id="WP_217633052.1">
    <property type="nucleotide sequence ID" value="NZ_FNRJ01000026.1"/>
</dbReference>
<reference evidence="2" key="1">
    <citation type="submission" date="2016-10" db="EMBL/GenBank/DDBJ databases">
        <authorList>
            <person name="Varghese N."/>
            <person name="Submissions S."/>
        </authorList>
    </citation>
    <scope>NUCLEOTIDE SEQUENCE [LARGE SCALE GENOMIC DNA]</scope>
    <source>
        <strain evidence="2">DSM 11526</strain>
    </source>
</reference>
<dbReference type="EMBL" id="FNRJ01000026">
    <property type="protein sequence ID" value="SEB16157.1"/>
    <property type="molecule type" value="Genomic_DNA"/>
</dbReference>
<evidence type="ECO:0000313" key="1">
    <source>
        <dbReference type="EMBL" id="SEB16157.1"/>
    </source>
</evidence>
<organism evidence="1 2">
    <name type="scientific">Marinobacterium iners DSM 11526</name>
    <dbReference type="NCBI Taxonomy" id="1122198"/>
    <lineage>
        <taxon>Bacteria</taxon>
        <taxon>Pseudomonadati</taxon>
        <taxon>Pseudomonadota</taxon>
        <taxon>Gammaproteobacteria</taxon>
        <taxon>Oceanospirillales</taxon>
        <taxon>Oceanospirillaceae</taxon>
        <taxon>Marinobacterium</taxon>
    </lineage>
</organism>
<dbReference type="AlphaFoldDB" id="A0A1H4H2W2"/>
<evidence type="ECO:0000313" key="2">
    <source>
        <dbReference type="Proteomes" id="UP000242469"/>
    </source>
</evidence>
<protein>
    <submittedName>
        <fullName evidence="1">Uncharacterized protein</fullName>
    </submittedName>
</protein>
<name>A0A1H4H2W2_9GAMM</name>
<keyword evidence="2" id="KW-1185">Reference proteome</keyword>
<accession>A0A1H4H2W2</accession>
<proteinExistence type="predicted"/>
<gene>
    <name evidence="1" type="ORF">SAMN02745729_12625</name>
</gene>
<dbReference type="Proteomes" id="UP000242469">
    <property type="component" value="Unassembled WGS sequence"/>
</dbReference>
<dbReference type="STRING" id="1122198.SAMN02745729_12625"/>